<dbReference type="Pfam" id="PF04327">
    <property type="entry name" value="Peptidase_Prp"/>
    <property type="match status" value="1"/>
</dbReference>
<evidence type="ECO:0000313" key="7">
    <source>
        <dbReference type="EMBL" id="MBJ8349358.1"/>
    </source>
</evidence>
<dbReference type="CDD" id="cd16332">
    <property type="entry name" value="Prp-like"/>
    <property type="match status" value="1"/>
</dbReference>
<dbReference type="Proteomes" id="UP000644875">
    <property type="component" value="Unassembled WGS sequence"/>
</dbReference>
<dbReference type="AlphaFoldDB" id="A0A934P998"/>
<dbReference type="EMBL" id="JAENBP010000002">
    <property type="protein sequence ID" value="MBJ8349358.1"/>
    <property type="molecule type" value="Genomic_DNA"/>
</dbReference>
<keyword evidence="4" id="KW-0788">Thiol protease</keyword>
<keyword evidence="2 7" id="KW-0645">Protease</keyword>
<comment type="caution">
    <text evidence="7">The sequence shown here is derived from an EMBL/GenBank/DDBJ whole genome shotgun (WGS) entry which is preliminary data.</text>
</comment>
<reference evidence="7 8" key="1">
    <citation type="journal article" date="2021" name="Int. J. Syst. Evol. Microbiol.">
        <title>Streptococcus vicugnae sp. nov., isolated from faeces of alpacas (Vicugna pacos) and cattle (Bos taurus), Streptococcus zalophi sp. nov., and Streptococcus pacificus sp. nov., isolated from respiratory tract of California sea lions (Zalophus californianus).</title>
        <authorList>
            <person name="Volokhov D.V."/>
            <person name="Zagorodnyaya T.A."/>
            <person name="Shen Z."/>
            <person name="Blom J."/>
            <person name="Furtak V.A."/>
            <person name="Eisenberg T."/>
            <person name="Fan P."/>
            <person name="Jeong K.C."/>
            <person name="Gao Y."/>
            <person name="Zhang S."/>
            <person name="Amselle M."/>
        </authorList>
    </citation>
    <scope>NUCLEOTIDE SEQUENCE [LARGE SCALE GENOMIC DNA]</scope>
    <source>
        <strain evidence="8">CSL7508-lung</strain>
    </source>
</reference>
<sequence length="113" mass="12352">MIKATISKLSNGDPVNIKIMGHAASGEYGHDVMCAAVSTLSVNLINSLEHLAAYIPKYRINDITGGEMIIDFSNLDTTPNKEIIQLLFESFLLGMTKLSEDSPEYVKTSVMTN</sequence>
<dbReference type="GO" id="GO:0006508">
    <property type="term" value="P:proteolysis"/>
    <property type="evidence" value="ECO:0007669"/>
    <property type="project" value="UniProtKB-KW"/>
</dbReference>
<keyword evidence="3" id="KW-0378">Hydrolase</keyword>
<evidence type="ECO:0000256" key="3">
    <source>
        <dbReference type="ARBA" id="ARBA00022801"/>
    </source>
</evidence>
<organism evidence="7 8">
    <name type="scientific">Streptococcus zalophi</name>
    <dbReference type="NCBI Taxonomy" id="640031"/>
    <lineage>
        <taxon>Bacteria</taxon>
        <taxon>Bacillati</taxon>
        <taxon>Bacillota</taxon>
        <taxon>Bacilli</taxon>
        <taxon>Lactobacillales</taxon>
        <taxon>Streptococcaceae</taxon>
        <taxon>Streptococcus</taxon>
    </lineage>
</organism>
<evidence type="ECO:0000256" key="6">
    <source>
        <dbReference type="ARBA" id="ARBA00044538"/>
    </source>
</evidence>
<dbReference type="SUPFAM" id="SSF118010">
    <property type="entry name" value="TM1457-like"/>
    <property type="match status" value="1"/>
</dbReference>
<proteinExistence type="inferred from homology"/>
<name>A0A934P998_9STRE</name>
<evidence type="ECO:0000256" key="2">
    <source>
        <dbReference type="ARBA" id="ARBA00022670"/>
    </source>
</evidence>
<protein>
    <recommendedName>
        <fullName evidence="6">Ribosomal processing cysteine protease Prp</fullName>
    </recommendedName>
</protein>
<dbReference type="GO" id="GO:0008234">
    <property type="term" value="F:cysteine-type peptidase activity"/>
    <property type="evidence" value="ECO:0007669"/>
    <property type="project" value="UniProtKB-KW"/>
</dbReference>
<dbReference type="InterPro" id="IPR007422">
    <property type="entry name" value="Peptidase_Prp"/>
</dbReference>
<keyword evidence="1" id="KW-0690">Ribosome biogenesis</keyword>
<comment type="similarity">
    <text evidence="5">Belongs to the Prp family.</text>
</comment>
<evidence type="ECO:0000313" key="8">
    <source>
        <dbReference type="Proteomes" id="UP000644875"/>
    </source>
</evidence>
<evidence type="ECO:0000256" key="1">
    <source>
        <dbReference type="ARBA" id="ARBA00022517"/>
    </source>
</evidence>
<evidence type="ECO:0000256" key="5">
    <source>
        <dbReference type="ARBA" id="ARBA00044503"/>
    </source>
</evidence>
<gene>
    <name evidence="7" type="ORF">JHK64_01765</name>
</gene>
<dbReference type="RefSeq" id="WP_199567289.1">
    <property type="nucleotide sequence ID" value="NZ_JAENBP010000002.1"/>
</dbReference>
<dbReference type="InterPro" id="IPR036764">
    <property type="entry name" value="Peptidase_Prp_sf"/>
</dbReference>
<evidence type="ECO:0000256" key="4">
    <source>
        <dbReference type="ARBA" id="ARBA00022807"/>
    </source>
</evidence>
<keyword evidence="8" id="KW-1185">Reference proteome</keyword>
<dbReference type="PANTHER" id="PTHR39178:SF1">
    <property type="entry name" value="RIBOSOMAL-PROCESSING CYSTEINE PROTEASE PRP"/>
    <property type="match status" value="1"/>
</dbReference>
<accession>A0A934P998</accession>
<dbReference type="GO" id="GO:0042254">
    <property type="term" value="P:ribosome biogenesis"/>
    <property type="evidence" value="ECO:0007669"/>
    <property type="project" value="UniProtKB-KW"/>
</dbReference>
<dbReference type="PANTHER" id="PTHR39178">
    <property type="entry name" value="HYPOTHETICAL RIBOSOME-ASSOCIATED PROTEIN"/>
    <property type="match status" value="1"/>
</dbReference>
<dbReference type="Gene3D" id="3.30.70.1490">
    <property type="entry name" value="Cysteine protease Prp"/>
    <property type="match status" value="1"/>
</dbReference>